<dbReference type="Proteomes" id="UP000215914">
    <property type="component" value="Unassembled WGS sequence"/>
</dbReference>
<comment type="caution">
    <text evidence="1">The sequence shown here is derived from an EMBL/GenBank/DDBJ whole genome shotgun (WGS) entry which is preliminary data.</text>
</comment>
<keyword evidence="2" id="KW-1185">Reference proteome</keyword>
<sequence length="51" mass="5952">MVSVRSLRVVCAIWNFGTEISHCKLRATTRSLRFGNNVWAEFLKRSLRVEL</sequence>
<protein>
    <submittedName>
        <fullName evidence="1">Uncharacterized protein</fullName>
    </submittedName>
</protein>
<name>A0A9K3IH86_HELAN</name>
<evidence type="ECO:0000313" key="1">
    <source>
        <dbReference type="EMBL" id="KAF5796274.1"/>
    </source>
</evidence>
<reference evidence="1" key="2">
    <citation type="submission" date="2020-06" db="EMBL/GenBank/DDBJ databases">
        <title>Helianthus annuus Genome sequencing and assembly Release 2.</title>
        <authorList>
            <person name="Gouzy J."/>
            <person name="Langlade N."/>
            <person name="Munos S."/>
        </authorList>
    </citation>
    <scope>NUCLEOTIDE SEQUENCE</scope>
    <source>
        <tissue evidence="1">Leaves</tissue>
    </source>
</reference>
<organism evidence="1 2">
    <name type="scientific">Helianthus annuus</name>
    <name type="common">Common sunflower</name>
    <dbReference type="NCBI Taxonomy" id="4232"/>
    <lineage>
        <taxon>Eukaryota</taxon>
        <taxon>Viridiplantae</taxon>
        <taxon>Streptophyta</taxon>
        <taxon>Embryophyta</taxon>
        <taxon>Tracheophyta</taxon>
        <taxon>Spermatophyta</taxon>
        <taxon>Magnoliopsida</taxon>
        <taxon>eudicotyledons</taxon>
        <taxon>Gunneridae</taxon>
        <taxon>Pentapetalae</taxon>
        <taxon>asterids</taxon>
        <taxon>campanulids</taxon>
        <taxon>Asterales</taxon>
        <taxon>Asteraceae</taxon>
        <taxon>Asteroideae</taxon>
        <taxon>Heliantheae alliance</taxon>
        <taxon>Heliantheae</taxon>
        <taxon>Helianthus</taxon>
    </lineage>
</organism>
<evidence type="ECO:0000313" key="2">
    <source>
        <dbReference type="Proteomes" id="UP000215914"/>
    </source>
</evidence>
<accession>A0A9K3IH86</accession>
<proteinExistence type="predicted"/>
<dbReference type="Gramene" id="mRNA:HanXRQr2_Chr08g0349521">
    <property type="protein sequence ID" value="CDS:HanXRQr2_Chr08g0349521.1"/>
    <property type="gene ID" value="HanXRQr2_Chr08g0349521"/>
</dbReference>
<gene>
    <name evidence="1" type="ORF">HanXRQr2_Chr08g0349521</name>
</gene>
<dbReference type="EMBL" id="MNCJ02000323">
    <property type="protein sequence ID" value="KAF5796274.1"/>
    <property type="molecule type" value="Genomic_DNA"/>
</dbReference>
<dbReference type="AlphaFoldDB" id="A0A9K3IH86"/>
<reference evidence="1" key="1">
    <citation type="journal article" date="2017" name="Nature">
        <title>The sunflower genome provides insights into oil metabolism, flowering and Asterid evolution.</title>
        <authorList>
            <person name="Badouin H."/>
            <person name="Gouzy J."/>
            <person name="Grassa C.J."/>
            <person name="Murat F."/>
            <person name="Staton S.E."/>
            <person name="Cottret L."/>
            <person name="Lelandais-Briere C."/>
            <person name="Owens G.L."/>
            <person name="Carrere S."/>
            <person name="Mayjonade B."/>
            <person name="Legrand L."/>
            <person name="Gill N."/>
            <person name="Kane N.C."/>
            <person name="Bowers J.E."/>
            <person name="Hubner S."/>
            <person name="Bellec A."/>
            <person name="Berard A."/>
            <person name="Berges H."/>
            <person name="Blanchet N."/>
            <person name="Boniface M.C."/>
            <person name="Brunel D."/>
            <person name="Catrice O."/>
            <person name="Chaidir N."/>
            <person name="Claudel C."/>
            <person name="Donnadieu C."/>
            <person name="Faraut T."/>
            <person name="Fievet G."/>
            <person name="Helmstetter N."/>
            <person name="King M."/>
            <person name="Knapp S.J."/>
            <person name="Lai Z."/>
            <person name="Le Paslier M.C."/>
            <person name="Lippi Y."/>
            <person name="Lorenzon L."/>
            <person name="Mandel J.R."/>
            <person name="Marage G."/>
            <person name="Marchand G."/>
            <person name="Marquand E."/>
            <person name="Bret-Mestries E."/>
            <person name="Morien E."/>
            <person name="Nambeesan S."/>
            <person name="Nguyen T."/>
            <person name="Pegot-Espagnet P."/>
            <person name="Pouilly N."/>
            <person name="Raftis F."/>
            <person name="Sallet E."/>
            <person name="Schiex T."/>
            <person name="Thomas J."/>
            <person name="Vandecasteele C."/>
            <person name="Vares D."/>
            <person name="Vear F."/>
            <person name="Vautrin S."/>
            <person name="Crespi M."/>
            <person name="Mangin B."/>
            <person name="Burke J.M."/>
            <person name="Salse J."/>
            <person name="Munos S."/>
            <person name="Vincourt P."/>
            <person name="Rieseberg L.H."/>
            <person name="Langlade N.B."/>
        </authorList>
    </citation>
    <scope>NUCLEOTIDE SEQUENCE</scope>
    <source>
        <tissue evidence="1">Leaves</tissue>
    </source>
</reference>